<dbReference type="InterPro" id="IPR038471">
    <property type="entry name" value="MecA_C_sf"/>
</dbReference>
<dbReference type="Pfam" id="PF05389">
    <property type="entry name" value="MecA"/>
    <property type="match status" value="1"/>
</dbReference>
<proteinExistence type="inferred from homology"/>
<protein>
    <recommendedName>
        <fullName evidence="4">Adaptor protein MecA</fullName>
    </recommendedName>
</protein>
<gene>
    <name evidence="2" type="ORF">H8710_05725</name>
</gene>
<keyword evidence="3" id="KW-1185">Reference proteome</keyword>
<organism evidence="2 3">
    <name type="scientific">Fumia xinanensis</name>
    <dbReference type="NCBI Taxonomy" id="2763659"/>
    <lineage>
        <taxon>Bacteria</taxon>
        <taxon>Bacillati</taxon>
        <taxon>Bacillota</taxon>
        <taxon>Clostridia</taxon>
        <taxon>Eubacteriales</taxon>
        <taxon>Oscillospiraceae</taxon>
        <taxon>Fumia</taxon>
    </lineage>
</organism>
<sequence length="189" mass="21835">MRIEPEQTGNVIVFLTGEDLAYYDLTFRLLDAKGIATRRMAAELLSRIQEQTGIDFTKTRILIEAYPNGEGCILRIGPVVHKNERKKKRYRETFRNPVAFDFGDKETLIEAAKMFHDRFAREIRRSALYRTADGYRLLLYFIISNRQPTFLKKECSYYAGQGILQEAYAIEYGKPIAFSNALELLSGML</sequence>
<dbReference type="EMBL" id="JACRSV010000001">
    <property type="protein sequence ID" value="MBC8559571.1"/>
    <property type="molecule type" value="Genomic_DNA"/>
</dbReference>
<comment type="similarity">
    <text evidence="1">Belongs to the MecA family.</text>
</comment>
<dbReference type="RefSeq" id="WP_249294462.1">
    <property type="nucleotide sequence ID" value="NZ_JACRSV010000001.1"/>
</dbReference>
<comment type="caution">
    <text evidence="2">The sequence shown here is derived from an EMBL/GenBank/DDBJ whole genome shotgun (WGS) entry which is preliminary data.</text>
</comment>
<dbReference type="AlphaFoldDB" id="A0A926E5G7"/>
<evidence type="ECO:0000256" key="1">
    <source>
        <dbReference type="ARBA" id="ARBA00005397"/>
    </source>
</evidence>
<dbReference type="Gene3D" id="3.30.70.1950">
    <property type="match status" value="1"/>
</dbReference>
<name>A0A926E5G7_9FIRM</name>
<dbReference type="Proteomes" id="UP000610760">
    <property type="component" value="Unassembled WGS sequence"/>
</dbReference>
<evidence type="ECO:0000313" key="2">
    <source>
        <dbReference type="EMBL" id="MBC8559571.1"/>
    </source>
</evidence>
<evidence type="ECO:0000313" key="3">
    <source>
        <dbReference type="Proteomes" id="UP000610760"/>
    </source>
</evidence>
<dbReference type="InterPro" id="IPR008681">
    <property type="entry name" value="Neg-reg_MecA"/>
</dbReference>
<evidence type="ECO:0008006" key="4">
    <source>
        <dbReference type="Google" id="ProtNLM"/>
    </source>
</evidence>
<accession>A0A926E5G7</accession>
<reference evidence="2" key="1">
    <citation type="submission" date="2020-08" db="EMBL/GenBank/DDBJ databases">
        <title>Genome public.</title>
        <authorList>
            <person name="Liu C."/>
            <person name="Sun Q."/>
        </authorList>
    </citation>
    <scope>NUCLEOTIDE SEQUENCE</scope>
    <source>
        <strain evidence="2">NSJ-33</strain>
    </source>
</reference>